<dbReference type="RefSeq" id="XP_016262476.1">
    <property type="nucleotide sequence ID" value="XM_016406872.1"/>
</dbReference>
<proteinExistence type="inferred from homology"/>
<dbReference type="AlphaFoldDB" id="A0A0D2DII6"/>
<reference evidence="8 9" key="1">
    <citation type="submission" date="2015-01" db="EMBL/GenBank/DDBJ databases">
        <title>The Genome Sequence of Exophiala oligosperma CBS72588.</title>
        <authorList>
            <consortium name="The Broad Institute Genomics Platform"/>
            <person name="Cuomo C."/>
            <person name="de Hoog S."/>
            <person name="Gorbushina A."/>
            <person name="Stielow B."/>
            <person name="Teixiera M."/>
            <person name="Abouelleil A."/>
            <person name="Chapman S.B."/>
            <person name="Priest M."/>
            <person name="Young S.K."/>
            <person name="Wortman J."/>
            <person name="Nusbaum C."/>
            <person name="Birren B."/>
        </authorList>
    </citation>
    <scope>NUCLEOTIDE SEQUENCE [LARGE SCALE GENOMIC DNA]</scope>
    <source>
        <strain evidence="8 9">CBS 72588</strain>
    </source>
</reference>
<evidence type="ECO:0000256" key="5">
    <source>
        <dbReference type="ARBA" id="ARBA00023136"/>
    </source>
</evidence>
<dbReference type="PROSITE" id="PS50850">
    <property type="entry name" value="MFS"/>
    <property type="match status" value="1"/>
</dbReference>
<accession>A0A0D2DII6</accession>
<feature type="transmembrane region" description="Helical" evidence="6">
    <location>
        <begin position="243"/>
        <end position="263"/>
    </location>
</feature>
<dbReference type="InterPro" id="IPR036259">
    <property type="entry name" value="MFS_trans_sf"/>
</dbReference>
<keyword evidence="9" id="KW-1185">Reference proteome</keyword>
<feature type="transmembrane region" description="Helical" evidence="6">
    <location>
        <begin position="446"/>
        <end position="464"/>
    </location>
</feature>
<dbReference type="InterPro" id="IPR011701">
    <property type="entry name" value="MFS"/>
</dbReference>
<feature type="transmembrane region" description="Helical" evidence="6">
    <location>
        <begin position="120"/>
        <end position="139"/>
    </location>
</feature>
<dbReference type="InterPro" id="IPR020846">
    <property type="entry name" value="MFS_dom"/>
</dbReference>
<dbReference type="EMBL" id="KN847336">
    <property type="protein sequence ID" value="KIW42260.1"/>
    <property type="molecule type" value="Genomic_DNA"/>
</dbReference>
<evidence type="ECO:0000256" key="3">
    <source>
        <dbReference type="ARBA" id="ARBA00022692"/>
    </source>
</evidence>
<gene>
    <name evidence="8" type="ORF">PV06_05824</name>
</gene>
<evidence type="ECO:0000256" key="4">
    <source>
        <dbReference type="ARBA" id="ARBA00022989"/>
    </source>
</evidence>
<dbReference type="GO" id="GO:0022857">
    <property type="term" value="F:transmembrane transporter activity"/>
    <property type="evidence" value="ECO:0007669"/>
    <property type="project" value="InterPro"/>
</dbReference>
<sequence>MDAKRPLGGHELDVISPSLCTQDVSIEACPAGILPTMDETESPVKHRSKFRITMILIALYLSLFVAALDATIVATALPKITADLHSAAGYIWIGGAYLIANAAAAPIWVKLSDIWGRKPIFLAALVVFFASSIICAAAVDMQMLIVGRSFQGAAGGGLICMVNVGISDLFSVRERSLWLGFCEGIWAFSGAVGPLLGGAFAQSATWRWCFWCNLPISGTAFVLIVFFLDVHNPRTPAIEGIKAIDWFGCISILGVTVMLLLGLDLGGAVYPWGSAKVVCLIVFGALMVLAFIYSEKKLAKYPVIPLSLFGTRNVATLLVTFFHGVVFMAAEYYLPLYFQSVKESSPLKSGYLLVPLIVATAGTGVLNGVFIHRTGQYRPSLWIGPVLLTLGTGLYLMLDANSSIGMIIGFEIIGGIGSGLLFEPPLIAIQQGVHQDDVGTATSTQAFIRSMALSLSVIVGGIVFQQSMDLRRSNLIAAGLPLSVVEELSGKNAGANVDVGRNLPPGQGRAVKDAFAWSIRNMFIMFTILGALNIVASLFIKKTKLSKEHRETITGLKNKDTSSPVP</sequence>
<feature type="transmembrane region" description="Helical" evidence="6">
    <location>
        <begin position="89"/>
        <end position="108"/>
    </location>
</feature>
<feature type="transmembrane region" description="Helical" evidence="6">
    <location>
        <begin position="177"/>
        <end position="196"/>
    </location>
</feature>
<dbReference type="VEuPathDB" id="FungiDB:PV06_05824"/>
<organism evidence="8 9">
    <name type="scientific">Exophiala oligosperma</name>
    <dbReference type="NCBI Taxonomy" id="215243"/>
    <lineage>
        <taxon>Eukaryota</taxon>
        <taxon>Fungi</taxon>
        <taxon>Dikarya</taxon>
        <taxon>Ascomycota</taxon>
        <taxon>Pezizomycotina</taxon>
        <taxon>Eurotiomycetes</taxon>
        <taxon>Chaetothyriomycetidae</taxon>
        <taxon>Chaetothyriales</taxon>
        <taxon>Herpotrichiellaceae</taxon>
        <taxon>Exophiala</taxon>
    </lineage>
</organism>
<keyword evidence="4 6" id="KW-1133">Transmembrane helix</keyword>
<dbReference type="PANTHER" id="PTHR23501:SF158">
    <property type="entry name" value="TRANSPORTER, PUTATIVE (AFU_ORTHOLOGUE AFUA_5G14490)-RELATED"/>
    <property type="match status" value="1"/>
</dbReference>
<evidence type="ECO:0000313" key="9">
    <source>
        <dbReference type="Proteomes" id="UP000053342"/>
    </source>
</evidence>
<dbReference type="CDD" id="cd17502">
    <property type="entry name" value="MFS_Azr1_MDR_like"/>
    <property type="match status" value="1"/>
</dbReference>
<dbReference type="GeneID" id="27357898"/>
<dbReference type="Gene3D" id="1.20.1250.20">
    <property type="entry name" value="MFS general substrate transporter like domains"/>
    <property type="match status" value="1"/>
</dbReference>
<feature type="transmembrane region" description="Helical" evidence="6">
    <location>
        <begin position="208"/>
        <end position="231"/>
    </location>
</feature>
<feature type="transmembrane region" description="Helical" evidence="6">
    <location>
        <begin position="404"/>
        <end position="422"/>
    </location>
</feature>
<evidence type="ECO:0000256" key="1">
    <source>
        <dbReference type="ARBA" id="ARBA00004141"/>
    </source>
</evidence>
<dbReference type="OrthoDB" id="10021397at2759"/>
<feature type="transmembrane region" description="Helical" evidence="6">
    <location>
        <begin position="55"/>
        <end position="77"/>
    </location>
</feature>
<dbReference type="FunFam" id="1.20.1720.10:FF:000014">
    <property type="entry name" value="MFS drug transporter, putative"/>
    <property type="match status" value="1"/>
</dbReference>
<feature type="transmembrane region" description="Helical" evidence="6">
    <location>
        <begin position="522"/>
        <end position="540"/>
    </location>
</feature>
<dbReference type="PANTHER" id="PTHR23501">
    <property type="entry name" value="MAJOR FACILITATOR SUPERFAMILY"/>
    <property type="match status" value="1"/>
</dbReference>
<feature type="domain" description="Major facilitator superfamily (MFS) profile" evidence="7">
    <location>
        <begin position="55"/>
        <end position="545"/>
    </location>
</feature>
<protein>
    <recommendedName>
        <fullName evidence="7">Major facilitator superfamily (MFS) profile domain-containing protein</fullName>
    </recommendedName>
</protein>
<dbReference type="Proteomes" id="UP000053342">
    <property type="component" value="Unassembled WGS sequence"/>
</dbReference>
<comment type="similarity">
    <text evidence="2">Belongs to the major facilitator superfamily. TCR/Tet family.</text>
</comment>
<feature type="transmembrane region" description="Helical" evidence="6">
    <location>
        <begin position="381"/>
        <end position="398"/>
    </location>
</feature>
<dbReference type="SUPFAM" id="SSF103473">
    <property type="entry name" value="MFS general substrate transporter"/>
    <property type="match status" value="1"/>
</dbReference>
<keyword evidence="3 6" id="KW-0812">Transmembrane</keyword>
<dbReference type="HOGENOM" id="CLU_000960_22_0_1"/>
<name>A0A0D2DII6_9EURO</name>
<dbReference type="Pfam" id="PF07690">
    <property type="entry name" value="MFS_1"/>
    <property type="match status" value="1"/>
</dbReference>
<evidence type="ECO:0000256" key="2">
    <source>
        <dbReference type="ARBA" id="ARBA00007520"/>
    </source>
</evidence>
<feature type="transmembrane region" description="Helical" evidence="6">
    <location>
        <begin position="314"/>
        <end position="338"/>
    </location>
</feature>
<keyword evidence="5 6" id="KW-0472">Membrane</keyword>
<evidence type="ECO:0000259" key="7">
    <source>
        <dbReference type="PROSITE" id="PS50850"/>
    </source>
</evidence>
<evidence type="ECO:0000256" key="6">
    <source>
        <dbReference type="SAM" id="Phobius"/>
    </source>
</evidence>
<feature type="transmembrane region" description="Helical" evidence="6">
    <location>
        <begin position="269"/>
        <end position="293"/>
    </location>
</feature>
<dbReference type="GO" id="GO:0005886">
    <property type="term" value="C:plasma membrane"/>
    <property type="evidence" value="ECO:0007669"/>
    <property type="project" value="TreeGrafter"/>
</dbReference>
<dbReference type="Gene3D" id="1.20.1720.10">
    <property type="entry name" value="Multidrug resistance protein D"/>
    <property type="match status" value="1"/>
</dbReference>
<comment type="subcellular location">
    <subcellularLocation>
        <location evidence="1">Membrane</location>
        <topology evidence="1">Multi-pass membrane protein</topology>
    </subcellularLocation>
</comment>
<evidence type="ECO:0000313" key="8">
    <source>
        <dbReference type="EMBL" id="KIW42260.1"/>
    </source>
</evidence>
<feature type="transmembrane region" description="Helical" evidence="6">
    <location>
        <begin position="350"/>
        <end position="369"/>
    </location>
</feature>